<comment type="caution">
    <text evidence="1">The sequence shown here is derived from an EMBL/GenBank/DDBJ whole genome shotgun (WGS) entry which is preliminary data.</text>
</comment>
<name>A0ACB8A7X8_9AGAM</name>
<sequence>MRFCDLAGPLDLEVPFAGSSLPFPLAIFQLISIVRDLLALVYGPLCPPSQGSVHLAVHPRCGRFGGGVADVNAGIEPGKYQTIVAFGDSFTDGGKHDGSPLLPATLAPGELFAGGRSADGKVWVENLADSEQIGSGTEVNVMDYAISSAVTNLSLWPSNPRPVDFIQQVSTFLSQSNDLDPATTLYTVFFGINDWEDSRIDGNNLPQAAHSLVSQIRLLASPPTNARDFLVTDVYGRGRKDKWGEEWVKEVYARLGELAGYKRSPSDDFDTAFDSLNSTTSLVSDSRSQTIRQAPSSLIPQLNIAFTSFAPIWAGVLGPDPGYRAFGYTSTRECVGDGARICDDPGGAFYWFAGHPSKQTHRIMANYVLEVLEDCRTR</sequence>
<proteinExistence type="predicted"/>
<accession>A0ACB8A7X8</accession>
<keyword evidence="2" id="KW-1185">Reference proteome</keyword>
<protein>
    <submittedName>
        <fullName evidence="1">Uncharacterized protein</fullName>
    </submittedName>
</protein>
<dbReference type="Proteomes" id="UP000790377">
    <property type="component" value="Unassembled WGS sequence"/>
</dbReference>
<dbReference type="EMBL" id="MU267774">
    <property type="protein sequence ID" value="KAH7909169.1"/>
    <property type="molecule type" value="Genomic_DNA"/>
</dbReference>
<gene>
    <name evidence="1" type="ORF">BJ138DRAFT_1173810</name>
</gene>
<evidence type="ECO:0000313" key="1">
    <source>
        <dbReference type="EMBL" id="KAH7909169.1"/>
    </source>
</evidence>
<evidence type="ECO:0000313" key="2">
    <source>
        <dbReference type="Proteomes" id="UP000790377"/>
    </source>
</evidence>
<organism evidence="1 2">
    <name type="scientific">Hygrophoropsis aurantiaca</name>
    <dbReference type="NCBI Taxonomy" id="72124"/>
    <lineage>
        <taxon>Eukaryota</taxon>
        <taxon>Fungi</taxon>
        <taxon>Dikarya</taxon>
        <taxon>Basidiomycota</taxon>
        <taxon>Agaricomycotina</taxon>
        <taxon>Agaricomycetes</taxon>
        <taxon>Agaricomycetidae</taxon>
        <taxon>Boletales</taxon>
        <taxon>Coniophorineae</taxon>
        <taxon>Hygrophoropsidaceae</taxon>
        <taxon>Hygrophoropsis</taxon>
    </lineage>
</organism>
<reference evidence="1" key="1">
    <citation type="journal article" date="2021" name="New Phytol.">
        <title>Evolutionary innovations through gain and loss of genes in the ectomycorrhizal Boletales.</title>
        <authorList>
            <person name="Wu G."/>
            <person name="Miyauchi S."/>
            <person name="Morin E."/>
            <person name="Kuo A."/>
            <person name="Drula E."/>
            <person name="Varga T."/>
            <person name="Kohler A."/>
            <person name="Feng B."/>
            <person name="Cao Y."/>
            <person name="Lipzen A."/>
            <person name="Daum C."/>
            <person name="Hundley H."/>
            <person name="Pangilinan J."/>
            <person name="Johnson J."/>
            <person name="Barry K."/>
            <person name="LaButti K."/>
            <person name="Ng V."/>
            <person name="Ahrendt S."/>
            <person name="Min B."/>
            <person name="Choi I.G."/>
            <person name="Park H."/>
            <person name="Plett J.M."/>
            <person name="Magnuson J."/>
            <person name="Spatafora J.W."/>
            <person name="Nagy L.G."/>
            <person name="Henrissat B."/>
            <person name="Grigoriev I.V."/>
            <person name="Yang Z.L."/>
            <person name="Xu J."/>
            <person name="Martin F.M."/>
        </authorList>
    </citation>
    <scope>NUCLEOTIDE SEQUENCE</scope>
    <source>
        <strain evidence="1">ATCC 28755</strain>
    </source>
</reference>